<feature type="domain" description="Ketoreductase" evidence="5">
    <location>
        <begin position="9"/>
        <end position="195"/>
    </location>
</feature>
<dbReference type="NCBIfam" id="NF005559">
    <property type="entry name" value="PRK07231.1"/>
    <property type="match status" value="1"/>
</dbReference>
<keyword evidence="3" id="KW-0521">NADP</keyword>
<keyword evidence="4" id="KW-0560">Oxidoreductase</keyword>
<evidence type="ECO:0000256" key="2">
    <source>
        <dbReference type="ARBA" id="ARBA00011881"/>
    </source>
</evidence>
<dbReference type="InterPro" id="IPR051737">
    <property type="entry name" value="L-xylulose/Carbonyl_redctase"/>
</dbReference>
<dbReference type="InterPro" id="IPR002347">
    <property type="entry name" value="SDR_fam"/>
</dbReference>
<dbReference type="PANTHER" id="PTHR44252:SF3">
    <property type="entry name" value="D-ERYTHRULOSE REDUCTASE-RELATED"/>
    <property type="match status" value="1"/>
</dbReference>
<dbReference type="PANTHER" id="PTHR44252">
    <property type="entry name" value="D-ERYTHRULOSE REDUCTASE"/>
    <property type="match status" value="1"/>
</dbReference>
<dbReference type="AlphaFoldDB" id="A0A9D4M4T5"/>
<organism evidence="6 7">
    <name type="scientific">Dreissena polymorpha</name>
    <name type="common">Zebra mussel</name>
    <name type="synonym">Mytilus polymorpha</name>
    <dbReference type="NCBI Taxonomy" id="45954"/>
    <lineage>
        <taxon>Eukaryota</taxon>
        <taxon>Metazoa</taxon>
        <taxon>Spiralia</taxon>
        <taxon>Lophotrochozoa</taxon>
        <taxon>Mollusca</taxon>
        <taxon>Bivalvia</taxon>
        <taxon>Autobranchia</taxon>
        <taxon>Heteroconchia</taxon>
        <taxon>Euheterodonta</taxon>
        <taxon>Imparidentia</taxon>
        <taxon>Neoheterodontei</taxon>
        <taxon>Myida</taxon>
        <taxon>Dreissenoidea</taxon>
        <taxon>Dreissenidae</taxon>
        <taxon>Dreissena</taxon>
    </lineage>
</organism>
<dbReference type="FunFam" id="3.40.50.720:FF:000214">
    <property type="entry name" value="L-xylulose reductase"/>
    <property type="match status" value="1"/>
</dbReference>
<comment type="caution">
    <text evidence="6">The sequence shown here is derived from an EMBL/GenBank/DDBJ whole genome shotgun (WGS) entry which is preliminary data.</text>
</comment>
<evidence type="ECO:0000256" key="3">
    <source>
        <dbReference type="ARBA" id="ARBA00022857"/>
    </source>
</evidence>
<dbReference type="InterPro" id="IPR036291">
    <property type="entry name" value="NAD(P)-bd_dom_sf"/>
</dbReference>
<dbReference type="Gene3D" id="3.40.50.720">
    <property type="entry name" value="NAD(P)-binding Rossmann-like Domain"/>
    <property type="match status" value="1"/>
</dbReference>
<dbReference type="Pfam" id="PF13561">
    <property type="entry name" value="adh_short_C2"/>
    <property type="match status" value="1"/>
</dbReference>
<dbReference type="Proteomes" id="UP000828390">
    <property type="component" value="Unassembled WGS sequence"/>
</dbReference>
<comment type="similarity">
    <text evidence="1">Belongs to the short-chain dehydrogenases/reductases (SDR) family.</text>
</comment>
<keyword evidence="7" id="KW-1185">Reference proteome</keyword>
<evidence type="ECO:0000256" key="4">
    <source>
        <dbReference type="ARBA" id="ARBA00023002"/>
    </source>
</evidence>
<comment type="subunit">
    <text evidence="2">Homotetramer.</text>
</comment>
<dbReference type="InterPro" id="IPR057326">
    <property type="entry name" value="KR_dom"/>
</dbReference>
<dbReference type="GO" id="GO:0006006">
    <property type="term" value="P:glucose metabolic process"/>
    <property type="evidence" value="ECO:0007669"/>
    <property type="project" value="TreeGrafter"/>
</dbReference>
<dbReference type="GO" id="GO:0050038">
    <property type="term" value="F:L-xylulose reductase (NADPH) activity"/>
    <property type="evidence" value="ECO:0007669"/>
    <property type="project" value="TreeGrafter"/>
</dbReference>
<dbReference type="GO" id="GO:0004090">
    <property type="term" value="F:carbonyl reductase (NADPH) activity"/>
    <property type="evidence" value="ECO:0007669"/>
    <property type="project" value="TreeGrafter"/>
</dbReference>
<dbReference type="SMART" id="SM00822">
    <property type="entry name" value="PKS_KR"/>
    <property type="match status" value="1"/>
</dbReference>
<name>A0A9D4M4T5_DREPO</name>
<evidence type="ECO:0000313" key="6">
    <source>
        <dbReference type="EMBL" id="KAH3869334.1"/>
    </source>
</evidence>
<reference evidence="6" key="1">
    <citation type="journal article" date="2019" name="bioRxiv">
        <title>The Genome of the Zebra Mussel, Dreissena polymorpha: A Resource for Invasive Species Research.</title>
        <authorList>
            <person name="McCartney M.A."/>
            <person name="Auch B."/>
            <person name="Kono T."/>
            <person name="Mallez S."/>
            <person name="Zhang Y."/>
            <person name="Obille A."/>
            <person name="Becker A."/>
            <person name="Abrahante J.E."/>
            <person name="Garbe J."/>
            <person name="Badalamenti J.P."/>
            <person name="Herman A."/>
            <person name="Mangelson H."/>
            <person name="Liachko I."/>
            <person name="Sullivan S."/>
            <person name="Sone E.D."/>
            <person name="Koren S."/>
            <person name="Silverstein K.A.T."/>
            <person name="Beckman K.B."/>
            <person name="Gohl D.M."/>
        </authorList>
    </citation>
    <scope>NUCLEOTIDE SEQUENCE</scope>
    <source>
        <strain evidence="6">Duluth1</strain>
        <tissue evidence="6">Whole animal</tissue>
    </source>
</reference>
<accession>A0A9D4M4T5</accession>
<dbReference type="PRINTS" id="PR00081">
    <property type="entry name" value="GDHRDH"/>
</dbReference>
<reference evidence="6" key="2">
    <citation type="submission" date="2020-11" db="EMBL/GenBank/DDBJ databases">
        <authorList>
            <person name="McCartney M.A."/>
            <person name="Auch B."/>
            <person name="Kono T."/>
            <person name="Mallez S."/>
            <person name="Becker A."/>
            <person name="Gohl D.M."/>
            <person name="Silverstein K.A.T."/>
            <person name="Koren S."/>
            <person name="Bechman K.B."/>
            <person name="Herman A."/>
            <person name="Abrahante J.E."/>
            <person name="Garbe J."/>
        </authorList>
    </citation>
    <scope>NUCLEOTIDE SEQUENCE</scope>
    <source>
        <strain evidence="6">Duluth1</strain>
        <tissue evidence="6">Whole animal</tissue>
    </source>
</reference>
<evidence type="ECO:0000256" key="1">
    <source>
        <dbReference type="ARBA" id="ARBA00006484"/>
    </source>
</evidence>
<evidence type="ECO:0000313" key="7">
    <source>
        <dbReference type="Proteomes" id="UP000828390"/>
    </source>
</evidence>
<dbReference type="EMBL" id="JAIWYP010000002">
    <property type="protein sequence ID" value="KAH3869334.1"/>
    <property type="molecule type" value="Genomic_DNA"/>
</dbReference>
<dbReference type="GO" id="GO:0005997">
    <property type="term" value="P:xylulose metabolic process"/>
    <property type="evidence" value="ECO:0007669"/>
    <property type="project" value="TreeGrafter"/>
</dbReference>
<sequence length="245" mass="26603">MDNKQFQGKKALVTGAGKGIGRETAKRLAQLGTHVVALSRTQEDLDSLKFEIPSIEIVQCELQDWDCTRRKVQEIGAVDFLVNNAGVNKLDRFLDVKKEDLDCIMNVNFKAVFNVAQVVAAGMVDRKCGGAIVNVSSTASMRGLEEHAVYCASKAAVDKLTHVMALELGKHKIRVNSVNPTVALTELGRMAWSDPAKADPMLARIPMGRFLEVSEIVDAIVFLLSDQASMIHGVNLPVEGGLLTS</sequence>
<gene>
    <name evidence="6" type="ORF">DPMN_032497</name>
</gene>
<proteinExistence type="inferred from homology"/>
<evidence type="ECO:0000259" key="5">
    <source>
        <dbReference type="SMART" id="SM00822"/>
    </source>
</evidence>
<dbReference type="PRINTS" id="PR00080">
    <property type="entry name" value="SDRFAMILY"/>
</dbReference>
<dbReference type="SUPFAM" id="SSF51735">
    <property type="entry name" value="NAD(P)-binding Rossmann-fold domains"/>
    <property type="match status" value="1"/>
</dbReference>
<protein>
    <recommendedName>
        <fullName evidence="5">Ketoreductase domain-containing protein</fullName>
    </recommendedName>
</protein>